<feature type="domain" description="AB hydrolase-1" evidence="2">
    <location>
        <begin position="22"/>
        <end position="308"/>
    </location>
</feature>
<protein>
    <submittedName>
        <fullName evidence="3">Alpha/beta hydrolase</fullName>
    </submittedName>
</protein>
<dbReference type="PRINTS" id="PR00111">
    <property type="entry name" value="ABHYDROLASE"/>
</dbReference>
<comment type="caution">
    <text evidence="3">The sequence shown here is derived from an EMBL/GenBank/DDBJ whole genome shotgun (WGS) entry which is preliminary data.</text>
</comment>
<evidence type="ECO:0000256" key="1">
    <source>
        <dbReference type="ARBA" id="ARBA00022801"/>
    </source>
</evidence>
<dbReference type="AlphaFoldDB" id="A0A927HZ02"/>
<dbReference type="PANTHER" id="PTHR43329">
    <property type="entry name" value="EPOXIDE HYDROLASE"/>
    <property type="match status" value="1"/>
</dbReference>
<organism evidence="3 4">
    <name type="scientific">Bosea spartocytisi</name>
    <dbReference type="NCBI Taxonomy" id="2773451"/>
    <lineage>
        <taxon>Bacteria</taxon>
        <taxon>Pseudomonadati</taxon>
        <taxon>Pseudomonadota</taxon>
        <taxon>Alphaproteobacteria</taxon>
        <taxon>Hyphomicrobiales</taxon>
        <taxon>Boseaceae</taxon>
        <taxon>Bosea</taxon>
    </lineage>
</organism>
<keyword evidence="4" id="KW-1185">Reference proteome</keyword>
<evidence type="ECO:0000313" key="4">
    <source>
        <dbReference type="Proteomes" id="UP000619295"/>
    </source>
</evidence>
<accession>A0A927HZ02</accession>
<dbReference type="InterPro" id="IPR000073">
    <property type="entry name" value="AB_hydrolase_1"/>
</dbReference>
<gene>
    <name evidence="3" type="ORF">IED13_03965</name>
</gene>
<proteinExistence type="predicted"/>
<dbReference type="InterPro" id="IPR000639">
    <property type="entry name" value="Epox_hydrolase-like"/>
</dbReference>
<dbReference type="Proteomes" id="UP000619295">
    <property type="component" value="Unassembled WGS sequence"/>
</dbReference>
<dbReference type="GO" id="GO:0016787">
    <property type="term" value="F:hydrolase activity"/>
    <property type="evidence" value="ECO:0007669"/>
    <property type="project" value="UniProtKB-KW"/>
</dbReference>
<dbReference type="Gene3D" id="3.40.50.1820">
    <property type="entry name" value="alpha/beta hydrolase"/>
    <property type="match status" value="1"/>
</dbReference>
<dbReference type="SUPFAM" id="SSF53474">
    <property type="entry name" value="alpha/beta-Hydrolases"/>
    <property type="match status" value="1"/>
</dbReference>
<evidence type="ECO:0000259" key="2">
    <source>
        <dbReference type="Pfam" id="PF00561"/>
    </source>
</evidence>
<reference evidence="3" key="1">
    <citation type="submission" date="2020-09" db="EMBL/GenBank/DDBJ databases">
        <title>Bosea spartocytisi sp. nov. a root nodule endophyte of Spartocytisus supranubius in the high mountain ecosystem fo the Teide National Park (Canary Islands, Spain).</title>
        <authorList>
            <person name="Pulido-Suarez L."/>
            <person name="Peix A."/>
            <person name="Igual J.M."/>
            <person name="Socas-Perez N."/>
            <person name="Velazquez E."/>
            <person name="Flores-Felix J.D."/>
            <person name="Leon-Barrios M."/>
        </authorList>
    </citation>
    <scope>NUCLEOTIDE SEQUENCE</scope>
    <source>
        <strain evidence="3">SSUT16</strain>
    </source>
</reference>
<evidence type="ECO:0000313" key="3">
    <source>
        <dbReference type="EMBL" id="MBD3844842.1"/>
    </source>
</evidence>
<dbReference type="RefSeq" id="WP_191123443.1">
    <property type="nucleotide sequence ID" value="NZ_JACXWY010000002.1"/>
</dbReference>
<dbReference type="Pfam" id="PF00561">
    <property type="entry name" value="Abhydrolase_1"/>
    <property type="match status" value="1"/>
</dbReference>
<sequence>MQEKTIATRALEMSILDAGSGPLVLMCHGFPETKHAWRHQIGALAAAGYRAVAPDMRGYGGTAAPEGADHYTVVHAVGDLVALLDAIGEKQAVIIGHDWGATIAWQAALMRPDRFRAVVALSVPMMGLPPVAPSKLFPQNGEALFYTLYFQDPQGAEKEFSRDVGQTLRKLIHAASGEAGPRRPGDGTPNPFGMVSRNRGLLADLPDPEALPAWLPPADFNRLAQAFTATGFGPALNYYRNLDRNYELQQANAGQTVTVPALFAIGERDTGLAIPGMPEIIAAMPHLVPGLRGSHTIPGAGHWLQQERPEAVTELVVGFLREVAG</sequence>
<dbReference type="EMBL" id="JACXWY010000002">
    <property type="protein sequence ID" value="MBD3844842.1"/>
    <property type="molecule type" value="Genomic_DNA"/>
</dbReference>
<keyword evidence="1 3" id="KW-0378">Hydrolase</keyword>
<dbReference type="PRINTS" id="PR00412">
    <property type="entry name" value="EPOXHYDRLASE"/>
</dbReference>
<dbReference type="InterPro" id="IPR029058">
    <property type="entry name" value="AB_hydrolase_fold"/>
</dbReference>
<name>A0A927HZ02_9HYPH</name>